<dbReference type="GO" id="GO:1990811">
    <property type="term" value="C:MWP complex"/>
    <property type="evidence" value="ECO:0007669"/>
    <property type="project" value="TreeGrafter"/>
</dbReference>
<dbReference type="Gene3D" id="2.130.10.10">
    <property type="entry name" value="YVTN repeat-like/Quinoprotein amine dehydrogenase"/>
    <property type="match status" value="2"/>
</dbReference>
<gene>
    <name evidence="2" type="ORF">M422DRAFT_207343</name>
</gene>
<evidence type="ECO:0000313" key="3">
    <source>
        <dbReference type="Proteomes" id="UP000054279"/>
    </source>
</evidence>
<dbReference type="GO" id="GO:1990810">
    <property type="term" value="P:microtubule anchoring at mitotic spindle pole body"/>
    <property type="evidence" value="ECO:0007669"/>
    <property type="project" value="TreeGrafter"/>
</dbReference>
<dbReference type="SMART" id="SM00320">
    <property type="entry name" value="WD40"/>
    <property type="match status" value="3"/>
</dbReference>
<dbReference type="InterPro" id="IPR024977">
    <property type="entry name" value="Apc4-like_WD40_dom"/>
</dbReference>
<dbReference type="Proteomes" id="UP000054279">
    <property type="component" value="Unassembled WGS sequence"/>
</dbReference>
<dbReference type="AlphaFoldDB" id="A0A0C9W299"/>
<organism evidence="2 3">
    <name type="scientific">Sphaerobolus stellatus (strain SS14)</name>
    <dbReference type="NCBI Taxonomy" id="990650"/>
    <lineage>
        <taxon>Eukaryota</taxon>
        <taxon>Fungi</taxon>
        <taxon>Dikarya</taxon>
        <taxon>Basidiomycota</taxon>
        <taxon>Agaricomycotina</taxon>
        <taxon>Agaricomycetes</taxon>
        <taxon>Phallomycetidae</taxon>
        <taxon>Geastrales</taxon>
        <taxon>Sphaerobolaceae</taxon>
        <taxon>Sphaerobolus</taxon>
    </lineage>
</organism>
<dbReference type="PANTHER" id="PTHR16220:SF0">
    <property type="entry name" value="WD REPEAT-CONTAINING PROTEIN WRAP73"/>
    <property type="match status" value="1"/>
</dbReference>
<dbReference type="InterPro" id="IPR001680">
    <property type="entry name" value="WD40_rpt"/>
</dbReference>
<keyword evidence="3" id="KW-1185">Reference proteome</keyword>
<dbReference type="GO" id="GO:0005815">
    <property type="term" value="C:microtubule organizing center"/>
    <property type="evidence" value="ECO:0007669"/>
    <property type="project" value="TreeGrafter"/>
</dbReference>
<name>A0A0C9W299_SPHS4</name>
<evidence type="ECO:0000259" key="1">
    <source>
        <dbReference type="Pfam" id="PF12894"/>
    </source>
</evidence>
<evidence type="ECO:0000313" key="2">
    <source>
        <dbReference type="EMBL" id="KIJ45121.1"/>
    </source>
</evidence>
<protein>
    <recommendedName>
        <fullName evidence="1">Anaphase-promoting complex subunit 4-like WD40 domain-containing protein</fullName>
    </recommendedName>
</protein>
<feature type="domain" description="Anaphase-promoting complex subunit 4-like WD40" evidence="1">
    <location>
        <begin position="254"/>
        <end position="303"/>
    </location>
</feature>
<proteinExistence type="predicted"/>
<dbReference type="InterPro" id="IPR015943">
    <property type="entry name" value="WD40/YVTN_repeat-like_dom_sf"/>
</dbReference>
<reference evidence="2 3" key="1">
    <citation type="submission" date="2014-06" db="EMBL/GenBank/DDBJ databases">
        <title>Evolutionary Origins and Diversification of the Mycorrhizal Mutualists.</title>
        <authorList>
            <consortium name="DOE Joint Genome Institute"/>
            <consortium name="Mycorrhizal Genomics Consortium"/>
            <person name="Kohler A."/>
            <person name="Kuo A."/>
            <person name="Nagy L.G."/>
            <person name="Floudas D."/>
            <person name="Copeland A."/>
            <person name="Barry K.W."/>
            <person name="Cichocki N."/>
            <person name="Veneault-Fourrey C."/>
            <person name="LaButti K."/>
            <person name="Lindquist E.A."/>
            <person name="Lipzen A."/>
            <person name="Lundell T."/>
            <person name="Morin E."/>
            <person name="Murat C."/>
            <person name="Riley R."/>
            <person name="Ohm R."/>
            <person name="Sun H."/>
            <person name="Tunlid A."/>
            <person name="Henrissat B."/>
            <person name="Grigoriev I.V."/>
            <person name="Hibbett D.S."/>
            <person name="Martin F."/>
        </authorList>
    </citation>
    <scope>NUCLEOTIDE SEQUENCE [LARGE SCALE GENOMIC DNA]</scope>
    <source>
        <strain evidence="2 3">SS14</strain>
    </source>
</reference>
<dbReference type="OrthoDB" id="308690at2759"/>
<dbReference type="PANTHER" id="PTHR16220">
    <property type="entry name" value="WD REPEAT PROTEIN 8-RELATED"/>
    <property type="match status" value="1"/>
</dbReference>
<dbReference type="SUPFAM" id="SSF82171">
    <property type="entry name" value="DPP6 N-terminal domain-like"/>
    <property type="match status" value="1"/>
</dbReference>
<accession>A0A0C9W299</accession>
<dbReference type="HOGENOM" id="CLU_024072_3_1_1"/>
<dbReference type="InterPro" id="IPR052778">
    <property type="entry name" value="Centrosome-WD_assoc"/>
</dbReference>
<sequence>MPNTALAYDFTEIYNQTHSHVSFSPGAQFILTAVQDRLIVRRADTFQIARTWLLDNTATESATILGGTSRLTVRTKKANETEGWITHVGWSADSEHILAACTKRGVVHVLKMRDDIWHARIEAGAEGLVKAEWAPDGRHILCFSEWGLRVTLWSLIKGSAIYMQFPKFTDRGYAFRKDGRYFILAERHKSKDTLSVYDAADSYKLARHVALPSSSLGSLSLSPTGNHIAVWESQLEYKLYIVTMAGHLQATFTPDQDPGLGIRTVAWHPAGTFLAVGGYDDKIHILSSLSWSCVKTLEVSPRIPSSVTAWNEPVGWLEDSYGHAFQAYDKLQNITSIAFIRTSPEKPDPKSGVIQLEWNVDGTLLLTRFENAPTAVHIFAFPSSSEPFNPHLRSVLLHNQPVLQARWNPVRAGSLIICCGTGGVYTWTSEWEDSELGIIEMAECVGVPTENFHVRNIKWGPDGKGFVLLDQTTFCCAFEVLEDVAE</sequence>
<dbReference type="Pfam" id="PF12894">
    <property type="entry name" value="ANAPC4_WD40"/>
    <property type="match status" value="1"/>
</dbReference>
<dbReference type="EMBL" id="KN837113">
    <property type="protein sequence ID" value="KIJ45121.1"/>
    <property type="molecule type" value="Genomic_DNA"/>
</dbReference>